<protein>
    <recommendedName>
        <fullName evidence="3">Ethyl tert-butyl ether degradation protein EthD</fullName>
    </recommendedName>
</protein>
<sequence>MPFCHFVYVQSDDPQFELAPEKIEAARAIVQGLPNLRRGLFFLPARARDYYTDDGPSPRLALQLYYDTLEALEHTISAQGPLRKLADPALLGDVPGLRVTHQAMYARPYDVLDDVHRPDGTEKPCSYLVHYPGTAEDFNAWLDYYLDHHPQIMKTFPRIREIEIYTRVGWRDRMRWERVDYMQRNRLIFDSAAALEAALNSGVRHDMRADFEKFPPFTGSNIHFPMLTEELVGNPERWRS</sequence>
<organism evidence="1 2">
    <name type="scientific">Rhizobium puerariae</name>
    <dbReference type="NCBI Taxonomy" id="1585791"/>
    <lineage>
        <taxon>Bacteria</taxon>
        <taxon>Pseudomonadati</taxon>
        <taxon>Pseudomonadota</taxon>
        <taxon>Alphaproteobacteria</taxon>
        <taxon>Hyphomicrobiales</taxon>
        <taxon>Rhizobiaceae</taxon>
        <taxon>Rhizobium/Agrobacterium group</taxon>
        <taxon>Rhizobium</taxon>
    </lineage>
</organism>
<reference evidence="1 2" key="1">
    <citation type="submission" date="2024-09" db="EMBL/GenBank/DDBJ databases">
        <authorList>
            <person name="Sun Q."/>
            <person name="Mori K."/>
        </authorList>
    </citation>
    <scope>NUCLEOTIDE SEQUENCE [LARGE SCALE GENOMIC DNA]</scope>
    <source>
        <strain evidence="1 2">TBRC 4938</strain>
    </source>
</reference>
<dbReference type="SUPFAM" id="SSF54909">
    <property type="entry name" value="Dimeric alpha+beta barrel"/>
    <property type="match status" value="1"/>
</dbReference>
<dbReference type="Proteomes" id="UP001589692">
    <property type="component" value="Unassembled WGS sequence"/>
</dbReference>
<evidence type="ECO:0000313" key="1">
    <source>
        <dbReference type="EMBL" id="MFB9947979.1"/>
    </source>
</evidence>
<dbReference type="EMBL" id="JBHMAA010000006">
    <property type="protein sequence ID" value="MFB9947979.1"/>
    <property type="molecule type" value="Genomic_DNA"/>
</dbReference>
<evidence type="ECO:0000313" key="2">
    <source>
        <dbReference type="Proteomes" id="UP001589692"/>
    </source>
</evidence>
<proteinExistence type="predicted"/>
<dbReference type="Gene3D" id="3.30.70.100">
    <property type="match status" value="1"/>
</dbReference>
<keyword evidence="2" id="KW-1185">Reference proteome</keyword>
<accession>A0ABV6ACZ8</accession>
<dbReference type="RefSeq" id="WP_377256521.1">
    <property type="nucleotide sequence ID" value="NZ_JBHMAA010000006.1"/>
</dbReference>
<dbReference type="InterPro" id="IPR011008">
    <property type="entry name" value="Dimeric_a/b-barrel"/>
</dbReference>
<comment type="caution">
    <text evidence="1">The sequence shown here is derived from an EMBL/GenBank/DDBJ whole genome shotgun (WGS) entry which is preliminary data.</text>
</comment>
<gene>
    <name evidence="1" type="ORF">ACFFP0_03915</name>
</gene>
<name>A0ABV6ACZ8_9HYPH</name>
<evidence type="ECO:0008006" key="3">
    <source>
        <dbReference type="Google" id="ProtNLM"/>
    </source>
</evidence>